<proteinExistence type="predicted"/>
<reference evidence="3" key="1">
    <citation type="submission" date="2020-11" db="EMBL/GenBank/DDBJ databases">
        <authorList>
            <person name="Tran Van P."/>
        </authorList>
    </citation>
    <scope>NUCLEOTIDE SEQUENCE</scope>
</reference>
<evidence type="ECO:0000259" key="2">
    <source>
        <dbReference type="PROSITE" id="PS51497"/>
    </source>
</evidence>
<dbReference type="InterPro" id="IPR023340">
    <property type="entry name" value="UMA"/>
</dbReference>
<name>A0A7R9JVF5_TIMGE</name>
<organism evidence="3">
    <name type="scientific">Timema genevievae</name>
    <name type="common">Walking stick</name>
    <dbReference type="NCBI Taxonomy" id="629358"/>
    <lineage>
        <taxon>Eukaryota</taxon>
        <taxon>Metazoa</taxon>
        <taxon>Ecdysozoa</taxon>
        <taxon>Arthropoda</taxon>
        <taxon>Hexapoda</taxon>
        <taxon>Insecta</taxon>
        <taxon>Pterygota</taxon>
        <taxon>Neoptera</taxon>
        <taxon>Polyneoptera</taxon>
        <taxon>Phasmatodea</taxon>
        <taxon>Timematodea</taxon>
        <taxon>Timematoidea</taxon>
        <taxon>Timematidae</taxon>
        <taxon>Timema</taxon>
    </lineage>
</organism>
<dbReference type="EMBL" id="OE840417">
    <property type="protein sequence ID" value="CAD7590376.1"/>
    <property type="molecule type" value="Genomic_DNA"/>
</dbReference>
<gene>
    <name evidence="3" type="ORF">TGEB3V08_LOCUS4172</name>
</gene>
<dbReference type="PROSITE" id="PS51497">
    <property type="entry name" value="UMA"/>
    <property type="match status" value="1"/>
</dbReference>
<accession>A0A7R9JVF5</accession>
<feature type="domain" description="UMA" evidence="2">
    <location>
        <begin position="110"/>
        <end position="158"/>
    </location>
</feature>
<evidence type="ECO:0000256" key="1">
    <source>
        <dbReference type="SAM" id="MobiDB-lite"/>
    </source>
</evidence>
<dbReference type="AlphaFoldDB" id="A0A7R9JVF5"/>
<protein>
    <recommendedName>
        <fullName evidence="2">UMA domain-containing protein</fullName>
    </recommendedName>
</protein>
<feature type="region of interest" description="Disordered" evidence="1">
    <location>
        <begin position="31"/>
        <end position="55"/>
    </location>
</feature>
<evidence type="ECO:0000313" key="3">
    <source>
        <dbReference type="EMBL" id="CAD7590376.1"/>
    </source>
</evidence>
<sequence>MLNNTTQYCLLWCRRVRSDYPVAMSFSWFSGRKKSPDRDNSEEGENPNADLDSQDDTFVFIERKRNLPADNSELYPNLLPYPLAPTTATQPQSIERESNTTGTIQTQNFLSGVPFKLSSSALYNLQPSTFEADQASQLLERLRVAEFDYDFSVENSVLMEETEKSVLHIYADMVRVMIQNQVLCITRKVLSVQRHETKKDYVAHLFWSLLTGLHHDSENTRTLRHIKYPTDRPWLEIQLRARLEHVNIEMRRSICANDCVLVK</sequence>